<evidence type="ECO:0000256" key="11">
    <source>
        <dbReference type="ARBA" id="ARBA00023146"/>
    </source>
</evidence>
<dbReference type="InterPro" id="IPR010978">
    <property type="entry name" value="tRNA-bd_arm"/>
</dbReference>
<dbReference type="OrthoDB" id="9800719at2"/>
<dbReference type="AlphaFoldDB" id="A0A4R7HZ22"/>
<dbReference type="PANTHER" id="PTHR11538:SF41">
    <property type="entry name" value="PHENYLALANINE--TRNA LIGASE, MITOCHONDRIAL"/>
    <property type="match status" value="1"/>
</dbReference>
<keyword evidence="16" id="KW-1185">Reference proteome</keyword>
<comment type="cofactor">
    <cofactor evidence="13">
        <name>Mg(2+)</name>
        <dbReference type="ChEBI" id="CHEBI:18420"/>
    </cofactor>
    <text evidence="13">Binds 2 magnesium ions per tetramer.</text>
</comment>
<dbReference type="GO" id="GO:0000287">
    <property type="term" value="F:magnesium ion binding"/>
    <property type="evidence" value="ECO:0007669"/>
    <property type="project" value="UniProtKB-UniRule"/>
</dbReference>
<keyword evidence="9 13" id="KW-0460">Magnesium</keyword>
<evidence type="ECO:0000256" key="13">
    <source>
        <dbReference type="HAMAP-Rule" id="MF_00281"/>
    </source>
</evidence>
<gene>
    <name evidence="13" type="primary">pheS</name>
    <name evidence="15" type="ORF">BDK89_1941</name>
</gene>
<dbReference type="HAMAP" id="MF_00281">
    <property type="entry name" value="Phe_tRNA_synth_alpha1"/>
    <property type="match status" value="1"/>
</dbReference>
<evidence type="ECO:0000256" key="8">
    <source>
        <dbReference type="ARBA" id="ARBA00022840"/>
    </source>
</evidence>
<organism evidence="15 16">
    <name type="scientific">Ilumatobacter fluminis</name>
    <dbReference type="NCBI Taxonomy" id="467091"/>
    <lineage>
        <taxon>Bacteria</taxon>
        <taxon>Bacillati</taxon>
        <taxon>Actinomycetota</taxon>
        <taxon>Acidimicrobiia</taxon>
        <taxon>Acidimicrobiales</taxon>
        <taxon>Ilumatobacteraceae</taxon>
        <taxon>Ilumatobacter</taxon>
    </lineage>
</organism>
<dbReference type="Pfam" id="PF02912">
    <property type="entry name" value="Phe_tRNA-synt_N"/>
    <property type="match status" value="1"/>
</dbReference>
<evidence type="ECO:0000256" key="10">
    <source>
        <dbReference type="ARBA" id="ARBA00022917"/>
    </source>
</evidence>
<feature type="binding site" evidence="13">
    <location>
        <position position="263"/>
    </location>
    <ligand>
        <name>Mg(2+)</name>
        <dbReference type="ChEBI" id="CHEBI:18420"/>
        <note>shared with beta subunit</note>
    </ligand>
</feature>
<dbReference type="SUPFAM" id="SSF46589">
    <property type="entry name" value="tRNA-binding arm"/>
    <property type="match status" value="1"/>
</dbReference>
<dbReference type="GO" id="GO:0005524">
    <property type="term" value="F:ATP binding"/>
    <property type="evidence" value="ECO:0007669"/>
    <property type="project" value="UniProtKB-UniRule"/>
</dbReference>
<dbReference type="GO" id="GO:0004826">
    <property type="term" value="F:phenylalanine-tRNA ligase activity"/>
    <property type="evidence" value="ECO:0007669"/>
    <property type="project" value="UniProtKB-UniRule"/>
</dbReference>
<evidence type="ECO:0000256" key="2">
    <source>
        <dbReference type="ARBA" id="ARBA00010207"/>
    </source>
</evidence>
<dbReference type="InterPro" id="IPR004529">
    <property type="entry name" value="Phe-tRNA-synth_IIc_asu"/>
</dbReference>
<dbReference type="InterPro" id="IPR002319">
    <property type="entry name" value="Phenylalanyl-tRNA_Synthase"/>
</dbReference>
<evidence type="ECO:0000256" key="3">
    <source>
        <dbReference type="ARBA" id="ARBA00011209"/>
    </source>
</evidence>
<keyword evidence="7 13" id="KW-0547">Nucleotide-binding</keyword>
<evidence type="ECO:0000256" key="9">
    <source>
        <dbReference type="ARBA" id="ARBA00022842"/>
    </source>
</evidence>
<keyword evidence="10 13" id="KW-0648">Protein biosynthesis</keyword>
<comment type="subunit">
    <text evidence="3 13">Tetramer of two alpha and two beta subunits.</text>
</comment>
<dbReference type="Gene3D" id="3.30.930.10">
    <property type="entry name" value="Bira Bifunctional Protein, Domain 2"/>
    <property type="match status" value="1"/>
</dbReference>
<feature type="domain" description="Aminoacyl-transfer RNA synthetases class-II family profile" evidence="14">
    <location>
        <begin position="118"/>
        <end position="316"/>
    </location>
</feature>
<dbReference type="EMBL" id="SOAU01000001">
    <property type="protein sequence ID" value="TDT16355.1"/>
    <property type="molecule type" value="Genomic_DNA"/>
</dbReference>
<evidence type="ECO:0000313" key="15">
    <source>
        <dbReference type="EMBL" id="TDT16355.1"/>
    </source>
</evidence>
<evidence type="ECO:0000259" key="14">
    <source>
        <dbReference type="PROSITE" id="PS50862"/>
    </source>
</evidence>
<dbReference type="PROSITE" id="PS50862">
    <property type="entry name" value="AA_TRNA_LIGASE_II"/>
    <property type="match status" value="1"/>
</dbReference>
<evidence type="ECO:0000256" key="1">
    <source>
        <dbReference type="ARBA" id="ARBA00004496"/>
    </source>
</evidence>
<comment type="subcellular location">
    <subcellularLocation>
        <location evidence="1 13">Cytoplasm</location>
    </subcellularLocation>
</comment>
<keyword evidence="6 13" id="KW-0479">Metal-binding</keyword>
<proteinExistence type="inferred from homology"/>
<dbReference type="PANTHER" id="PTHR11538">
    <property type="entry name" value="PHENYLALANYL-TRNA SYNTHETASE"/>
    <property type="match status" value="1"/>
</dbReference>
<dbReference type="InterPro" id="IPR022911">
    <property type="entry name" value="Phe_tRNA_ligase_alpha1_bac"/>
</dbReference>
<evidence type="ECO:0000313" key="16">
    <source>
        <dbReference type="Proteomes" id="UP000294558"/>
    </source>
</evidence>
<keyword evidence="4 13" id="KW-0963">Cytoplasm</keyword>
<evidence type="ECO:0000256" key="6">
    <source>
        <dbReference type="ARBA" id="ARBA00022723"/>
    </source>
</evidence>
<evidence type="ECO:0000256" key="4">
    <source>
        <dbReference type="ARBA" id="ARBA00022490"/>
    </source>
</evidence>
<dbReference type="NCBIfam" id="TIGR00468">
    <property type="entry name" value="pheS"/>
    <property type="match status" value="1"/>
</dbReference>
<dbReference type="GO" id="GO:0006432">
    <property type="term" value="P:phenylalanyl-tRNA aminoacylation"/>
    <property type="evidence" value="ECO:0007669"/>
    <property type="project" value="UniProtKB-UniRule"/>
</dbReference>
<evidence type="ECO:0000256" key="12">
    <source>
        <dbReference type="ARBA" id="ARBA00049255"/>
    </source>
</evidence>
<sequence length="337" mass="36878">MIDDIRAAQAAALSQVEQADSLEAIAALDSSLLGKQGEIAAFKRQLGSLETVDEKKAAGQAVNEALQAVAAALETRQRELGVAALQAKVAAERLDLTEYVTAPTRGHAHLVTQAWERLEDVFIGLGFQVAEGPEVETDWHNFEALNMGEGHPARGEFDTLFVDYAPEGGSEGRTVLRTHTSPVQIRTMLEQEPPIYIVAPGRVFRRDTPDATHMPVFHQIEGLVIDRNITLADLAGTIEAFTHAFFGPGFSSRLRPSYFPFTEPSAEFDVQRPDGSWLELGGCGMVHPNVLRAGGLDPTEWSGFAFGFGIDRMAVMRHQVADLRDMYADDIRFAAQF</sequence>
<dbReference type="RefSeq" id="WP_133868743.1">
    <property type="nucleotide sequence ID" value="NZ_SOAU01000001.1"/>
</dbReference>
<comment type="caution">
    <text evidence="15">The sequence shown here is derived from an EMBL/GenBank/DDBJ whole genome shotgun (WGS) entry which is preliminary data.</text>
</comment>
<dbReference type="InterPro" id="IPR004188">
    <property type="entry name" value="Phe-tRNA_ligase_II_N"/>
</dbReference>
<protein>
    <recommendedName>
        <fullName evidence="13">Phenylalanine--tRNA ligase alpha subunit</fullName>
        <ecNumber evidence="13">6.1.1.20</ecNumber>
    </recommendedName>
    <alternativeName>
        <fullName evidence="13">Phenylalanyl-tRNA synthetase alpha subunit</fullName>
        <shortName evidence="13">PheRS</shortName>
    </alternativeName>
</protein>
<dbReference type="Proteomes" id="UP000294558">
    <property type="component" value="Unassembled WGS sequence"/>
</dbReference>
<dbReference type="CDD" id="cd00496">
    <property type="entry name" value="PheRS_alpha_core"/>
    <property type="match status" value="1"/>
</dbReference>
<evidence type="ECO:0000256" key="5">
    <source>
        <dbReference type="ARBA" id="ARBA00022598"/>
    </source>
</evidence>
<keyword evidence="11 13" id="KW-0030">Aminoacyl-tRNA synthetase</keyword>
<reference evidence="15 16" key="1">
    <citation type="submission" date="2019-03" db="EMBL/GenBank/DDBJ databases">
        <title>Sequencing the genomes of 1000 actinobacteria strains.</title>
        <authorList>
            <person name="Klenk H.-P."/>
        </authorList>
    </citation>
    <scope>NUCLEOTIDE SEQUENCE [LARGE SCALE GENOMIC DNA]</scope>
    <source>
        <strain evidence="15 16">DSM 18936</strain>
    </source>
</reference>
<comment type="catalytic activity">
    <reaction evidence="12 13">
        <text>tRNA(Phe) + L-phenylalanine + ATP = L-phenylalanyl-tRNA(Phe) + AMP + diphosphate + H(+)</text>
        <dbReference type="Rhea" id="RHEA:19413"/>
        <dbReference type="Rhea" id="RHEA-COMP:9668"/>
        <dbReference type="Rhea" id="RHEA-COMP:9699"/>
        <dbReference type="ChEBI" id="CHEBI:15378"/>
        <dbReference type="ChEBI" id="CHEBI:30616"/>
        <dbReference type="ChEBI" id="CHEBI:33019"/>
        <dbReference type="ChEBI" id="CHEBI:58095"/>
        <dbReference type="ChEBI" id="CHEBI:78442"/>
        <dbReference type="ChEBI" id="CHEBI:78531"/>
        <dbReference type="ChEBI" id="CHEBI:456215"/>
        <dbReference type="EC" id="6.1.1.20"/>
    </reaction>
</comment>
<evidence type="ECO:0000256" key="7">
    <source>
        <dbReference type="ARBA" id="ARBA00022741"/>
    </source>
</evidence>
<keyword evidence="5 13" id="KW-0436">Ligase</keyword>
<keyword evidence="8 13" id="KW-0067">ATP-binding</keyword>
<dbReference type="Pfam" id="PF01409">
    <property type="entry name" value="tRNA-synt_2d"/>
    <property type="match status" value="1"/>
</dbReference>
<dbReference type="SUPFAM" id="SSF55681">
    <property type="entry name" value="Class II aaRS and biotin synthetases"/>
    <property type="match status" value="1"/>
</dbReference>
<accession>A0A4R7HZ22</accession>
<dbReference type="GO" id="GO:0000049">
    <property type="term" value="F:tRNA binding"/>
    <property type="evidence" value="ECO:0007669"/>
    <property type="project" value="InterPro"/>
</dbReference>
<dbReference type="InterPro" id="IPR045864">
    <property type="entry name" value="aa-tRNA-synth_II/BPL/LPL"/>
</dbReference>
<dbReference type="EC" id="6.1.1.20" evidence="13"/>
<dbReference type="InterPro" id="IPR006195">
    <property type="entry name" value="aa-tRNA-synth_II"/>
</dbReference>
<dbReference type="GO" id="GO:0005737">
    <property type="term" value="C:cytoplasm"/>
    <property type="evidence" value="ECO:0007669"/>
    <property type="project" value="UniProtKB-SubCell"/>
</dbReference>
<comment type="similarity">
    <text evidence="2 13">Belongs to the class-II aminoacyl-tRNA synthetase family. Phe-tRNA synthetase alpha subunit type 1 subfamily.</text>
</comment>
<name>A0A4R7HZ22_9ACTN</name>